<evidence type="ECO:0000313" key="2">
    <source>
        <dbReference type="EMBL" id="OKP01447.1"/>
    </source>
</evidence>
<protein>
    <submittedName>
        <fullName evidence="2">Uncharacterized protein</fullName>
    </submittedName>
</protein>
<comment type="caution">
    <text evidence="2">The sequence shown here is derived from an EMBL/GenBank/DDBJ whole genome shotgun (WGS) entry which is preliminary data.</text>
</comment>
<sequence length="179" mass="19418">MADQATDPRRGRIVPRTTSLDIPTDTDMDTTNTDQDTTDTSNTESSVSAVTGRMMNLTVNTDIPAPGHFAIPPPRSASIKDTELRSKISMLQGPPDQVGPVMNLLYNVEALHQCISENPEAWPIAALDHAGLIGVRTLLTEAPPHLLALIRVCLPPMTSFGTPLRFPKGFNTSNTTYRP</sequence>
<dbReference type="AlphaFoldDB" id="A0A1Q5TMJ8"/>
<evidence type="ECO:0000313" key="3">
    <source>
        <dbReference type="Proteomes" id="UP000186955"/>
    </source>
</evidence>
<feature type="region of interest" description="Disordered" evidence="1">
    <location>
        <begin position="1"/>
        <end position="46"/>
    </location>
</feature>
<gene>
    <name evidence="2" type="ORF">PENSUB_7437</name>
</gene>
<feature type="compositionally biased region" description="Low complexity" evidence="1">
    <location>
        <begin position="29"/>
        <end position="43"/>
    </location>
</feature>
<dbReference type="Proteomes" id="UP000186955">
    <property type="component" value="Unassembled WGS sequence"/>
</dbReference>
<dbReference type="EMBL" id="MNBE01000639">
    <property type="protein sequence ID" value="OKP01447.1"/>
    <property type="molecule type" value="Genomic_DNA"/>
</dbReference>
<dbReference type="OrthoDB" id="4358844at2759"/>
<dbReference type="STRING" id="1316194.A0A1Q5TMJ8"/>
<organism evidence="2 3">
    <name type="scientific">Penicillium subrubescens</name>
    <dbReference type="NCBI Taxonomy" id="1316194"/>
    <lineage>
        <taxon>Eukaryota</taxon>
        <taxon>Fungi</taxon>
        <taxon>Dikarya</taxon>
        <taxon>Ascomycota</taxon>
        <taxon>Pezizomycotina</taxon>
        <taxon>Eurotiomycetes</taxon>
        <taxon>Eurotiomycetidae</taxon>
        <taxon>Eurotiales</taxon>
        <taxon>Aspergillaceae</taxon>
        <taxon>Penicillium</taxon>
    </lineage>
</organism>
<keyword evidence="3" id="KW-1185">Reference proteome</keyword>
<evidence type="ECO:0000256" key="1">
    <source>
        <dbReference type="SAM" id="MobiDB-lite"/>
    </source>
</evidence>
<proteinExistence type="predicted"/>
<feature type="compositionally biased region" description="Basic and acidic residues" evidence="1">
    <location>
        <begin position="1"/>
        <end position="10"/>
    </location>
</feature>
<name>A0A1Q5TMJ8_9EURO</name>
<accession>A0A1Q5TMJ8</accession>
<reference evidence="2 3" key="1">
    <citation type="submission" date="2016-10" db="EMBL/GenBank/DDBJ databases">
        <title>Genome sequence of the ascomycete fungus Penicillium subrubescens.</title>
        <authorList>
            <person name="De Vries R.P."/>
            <person name="Peng M."/>
            <person name="Dilokpimol A."/>
            <person name="Hilden K."/>
            <person name="Makela M.R."/>
            <person name="Grigoriev I."/>
            <person name="Riley R."/>
            <person name="Granchi Z."/>
        </authorList>
    </citation>
    <scope>NUCLEOTIDE SEQUENCE [LARGE SCALE GENOMIC DNA]</scope>
    <source>
        <strain evidence="2 3">CBS 132785</strain>
    </source>
</reference>